<sequence length="110" mass="11387">MADETLIDRAHLEAQTGGDDDFANELLGLFSEQCRRLMPGLENVSLSATERADLAHTLKGSALGVGTTRIASRASEAEDALRAGSPAVPDLVQALALAVDETLAVLAGQG</sequence>
<keyword evidence="2" id="KW-0597">Phosphoprotein</keyword>
<dbReference type="CDD" id="cd00088">
    <property type="entry name" value="HPT"/>
    <property type="match status" value="1"/>
</dbReference>
<dbReference type="Proteomes" id="UP000321258">
    <property type="component" value="Unassembled WGS sequence"/>
</dbReference>
<evidence type="ECO:0000256" key="2">
    <source>
        <dbReference type="PROSITE-ProRule" id="PRU00110"/>
    </source>
</evidence>
<dbReference type="InterPro" id="IPR036641">
    <property type="entry name" value="HPT_dom_sf"/>
</dbReference>
<accession>A0A512ISL4</accession>
<evidence type="ECO:0000259" key="3">
    <source>
        <dbReference type="PROSITE" id="PS50894"/>
    </source>
</evidence>
<feature type="modified residue" description="Phosphohistidine" evidence="2">
    <location>
        <position position="56"/>
    </location>
</feature>
<comment type="caution">
    <text evidence="4">The sequence shown here is derived from an EMBL/GenBank/DDBJ whole genome shotgun (WGS) entry which is preliminary data.</text>
</comment>
<feature type="domain" description="HPt" evidence="3">
    <location>
        <begin position="19"/>
        <end position="109"/>
    </location>
</feature>
<dbReference type="Gene3D" id="1.20.120.160">
    <property type="entry name" value="HPT domain"/>
    <property type="match status" value="1"/>
</dbReference>
<dbReference type="GO" id="GO:0000160">
    <property type="term" value="P:phosphorelay signal transduction system"/>
    <property type="evidence" value="ECO:0007669"/>
    <property type="project" value="UniProtKB-KW"/>
</dbReference>
<keyword evidence="5" id="KW-1185">Reference proteome</keyword>
<reference evidence="4 5" key="1">
    <citation type="submission" date="2019-07" db="EMBL/GenBank/DDBJ databases">
        <title>Whole genome shotgun sequence of Methylobacterium haplocladii NBRC 107714.</title>
        <authorList>
            <person name="Hosoyama A."/>
            <person name="Uohara A."/>
            <person name="Ohji S."/>
            <person name="Ichikawa N."/>
        </authorList>
    </citation>
    <scope>NUCLEOTIDE SEQUENCE [LARGE SCALE GENOMIC DNA]</scope>
    <source>
        <strain evidence="4 5">NBRC 107714</strain>
    </source>
</reference>
<dbReference type="AlphaFoldDB" id="A0A512ISL4"/>
<evidence type="ECO:0000256" key="1">
    <source>
        <dbReference type="ARBA" id="ARBA00023012"/>
    </source>
</evidence>
<dbReference type="EMBL" id="BJZT01000034">
    <property type="protein sequence ID" value="GEP00698.1"/>
    <property type="molecule type" value="Genomic_DNA"/>
</dbReference>
<dbReference type="InterPro" id="IPR008207">
    <property type="entry name" value="Sig_transdc_His_kin_Hpt_dom"/>
</dbReference>
<name>A0A512ISL4_9HYPH</name>
<organism evidence="4 5">
    <name type="scientific">Methylobacterium haplocladii</name>
    <dbReference type="NCBI Taxonomy" id="1176176"/>
    <lineage>
        <taxon>Bacteria</taxon>
        <taxon>Pseudomonadati</taxon>
        <taxon>Pseudomonadota</taxon>
        <taxon>Alphaproteobacteria</taxon>
        <taxon>Hyphomicrobiales</taxon>
        <taxon>Methylobacteriaceae</taxon>
        <taxon>Methylobacterium</taxon>
    </lineage>
</organism>
<dbReference type="RefSeq" id="WP_238180124.1">
    <property type="nucleotide sequence ID" value="NZ_BJZT01000034.1"/>
</dbReference>
<gene>
    <name evidence="4" type="ORF">MHA02_30850</name>
</gene>
<evidence type="ECO:0000313" key="5">
    <source>
        <dbReference type="Proteomes" id="UP000321258"/>
    </source>
</evidence>
<protein>
    <recommendedName>
        <fullName evidence="3">HPt domain-containing protein</fullName>
    </recommendedName>
</protein>
<dbReference type="GO" id="GO:0004672">
    <property type="term" value="F:protein kinase activity"/>
    <property type="evidence" value="ECO:0007669"/>
    <property type="project" value="UniProtKB-ARBA"/>
</dbReference>
<dbReference type="Pfam" id="PF01627">
    <property type="entry name" value="Hpt"/>
    <property type="match status" value="1"/>
</dbReference>
<keyword evidence="1" id="KW-0902">Two-component regulatory system</keyword>
<evidence type="ECO:0000313" key="4">
    <source>
        <dbReference type="EMBL" id="GEP00698.1"/>
    </source>
</evidence>
<dbReference type="SUPFAM" id="SSF47226">
    <property type="entry name" value="Histidine-containing phosphotransfer domain, HPT domain"/>
    <property type="match status" value="1"/>
</dbReference>
<proteinExistence type="predicted"/>
<dbReference type="PROSITE" id="PS50894">
    <property type="entry name" value="HPT"/>
    <property type="match status" value="1"/>
</dbReference>